<sequence length="50" mass="5688">MSERIGKLLIGFVVVAIFIGVAESSTQYAKMHNKLKEEATHQIHENEYIL</sequence>
<dbReference type="EMBL" id="JAFELM010000021">
    <property type="protein sequence ID" value="MBM6617422.1"/>
    <property type="molecule type" value="Genomic_DNA"/>
</dbReference>
<keyword evidence="2" id="KW-1185">Reference proteome</keyword>
<protein>
    <submittedName>
        <fullName evidence="1">Uncharacterized protein</fullName>
    </submittedName>
</protein>
<comment type="caution">
    <text evidence="1">The sequence shown here is derived from an EMBL/GenBank/DDBJ whole genome shotgun (WGS) entry which is preliminary data.</text>
</comment>
<gene>
    <name evidence="1" type="ORF">JR050_07000</name>
</gene>
<evidence type="ECO:0000313" key="2">
    <source>
        <dbReference type="Proteomes" id="UP001518925"/>
    </source>
</evidence>
<name>A0ABS2DG14_9BACI</name>
<accession>A0ABS2DG14</accession>
<reference evidence="1 2" key="1">
    <citation type="submission" date="2021-02" db="EMBL/GenBank/DDBJ databases">
        <title>Bacillus sp. RD4P76, an endophyte from a halophyte.</title>
        <authorList>
            <person name="Sun J.-Q."/>
        </authorList>
    </citation>
    <scope>NUCLEOTIDE SEQUENCE [LARGE SCALE GENOMIC DNA]</scope>
    <source>
        <strain evidence="1 2">RD4P76</strain>
    </source>
</reference>
<evidence type="ECO:0000313" key="1">
    <source>
        <dbReference type="EMBL" id="MBM6617422.1"/>
    </source>
</evidence>
<proteinExistence type="predicted"/>
<organism evidence="1 2">
    <name type="scientific">Bacillus suaedaesalsae</name>
    <dbReference type="NCBI Taxonomy" id="2810349"/>
    <lineage>
        <taxon>Bacteria</taxon>
        <taxon>Bacillati</taxon>
        <taxon>Bacillota</taxon>
        <taxon>Bacilli</taxon>
        <taxon>Bacillales</taxon>
        <taxon>Bacillaceae</taxon>
        <taxon>Bacillus</taxon>
    </lineage>
</organism>
<dbReference type="RefSeq" id="WP_204202791.1">
    <property type="nucleotide sequence ID" value="NZ_JAFELM010000021.1"/>
</dbReference>
<dbReference type="Proteomes" id="UP001518925">
    <property type="component" value="Unassembled WGS sequence"/>
</dbReference>